<evidence type="ECO:0000259" key="15">
    <source>
        <dbReference type="Pfam" id="PF03443"/>
    </source>
</evidence>
<dbReference type="EMBL" id="ML979132">
    <property type="protein sequence ID" value="KAF1921297.1"/>
    <property type="molecule type" value="Genomic_DNA"/>
</dbReference>
<dbReference type="PANTHER" id="PTHR33353:SF6">
    <property type="entry name" value="ENDOGLUCANASE IV"/>
    <property type="match status" value="1"/>
</dbReference>
<dbReference type="Pfam" id="PF03443">
    <property type="entry name" value="AA9"/>
    <property type="match status" value="1"/>
</dbReference>
<keyword evidence="6" id="KW-0560">Oxidoreductase</keyword>
<keyword evidence="17" id="KW-1185">Reference proteome</keyword>
<keyword evidence="7" id="KW-0186">Copper</keyword>
<dbReference type="GO" id="GO:0016787">
    <property type="term" value="F:hydrolase activity"/>
    <property type="evidence" value="ECO:0007669"/>
    <property type="project" value="UniProtKB-KW"/>
</dbReference>
<keyword evidence="10" id="KW-0119">Carbohydrate metabolism</keyword>
<keyword evidence="4" id="KW-0479">Metal-binding</keyword>
<keyword evidence="8" id="KW-0503">Monooxygenase</keyword>
<evidence type="ECO:0000256" key="6">
    <source>
        <dbReference type="ARBA" id="ARBA00023002"/>
    </source>
</evidence>
<keyword evidence="16" id="KW-0378">Hydrolase</keyword>
<evidence type="ECO:0000256" key="4">
    <source>
        <dbReference type="ARBA" id="ARBA00022723"/>
    </source>
</evidence>
<feature type="domain" description="Auxiliary Activity family 9 catalytic" evidence="15">
    <location>
        <begin position="3"/>
        <end position="89"/>
    </location>
</feature>
<evidence type="ECO:0000256" key="12">
    <source>
        <dbReference type="ARBA" id="ARBA00044502"/>
    </source>
</evidence>
<protein>
    <recommendedName>
        <fullName evidence="14">lytic cellulose monooxygenase (C4-dehydrogenating)</fullName>
        <ecNumber evidence="14">1.14.99.56</ecNumber>
    </recommendedName>
</protein>
<comment type="subcellular location">
    <subcellularLocation>
        <location evidence="2">Secreted</location>
    </subcellularLocation>
</comment>
<dbReference type="GO" id="GO:0030245">
    <property type="term" value="P:cellulose catabolic process"/>
    <property type="evidence" value="ECO:0007669"/>
    <property type="project" value="UniProtKB-KW"/>
</dbReference>
<keyword evidence="11" id="KW-0624">Polysaccharide degradation</keyword>
<comment type="catalytic activity">
    <reaction evidence="13">
        <text>[(1-&gt;4)-beta-D-glucosyl]n+m + reduced acceptor + O2 = 4-dehydro-beta-D-glucosyl-[(1-&gt;4)-beta-D-glucosyl]n-1 + [(1-&gt;4)-beta-D-glucosyl]m + acceptor + H2O.</text>
        <dbReference type="EC" id="1.14.99.56"/>
    </reaction>
</comment>
<evidence type="ECO:0000256" key="8">
    <source>
        <dbReference type="ARBA" id="ARBA00023033"/>
    </source>
</evidence>
<evidence type="ECO:0000256" key="13">
    <source>
        <dbReference type="ARBA" id="ARBA00045077"/>
    </source>
</evidence>
<dbReference type="GO" id="GO:0004497">
    <property type="term" value="F:monooxygenase activity"/>
    <property type="evidence" value="ECO:0007669"/>
    <property type="project" value="UniProtKB-KW"/>
</dbReference>
<evidence type="ECO:0000256" key="5">
    <source>
        <dbReference type="ARBA" id="ARBA00023001"/>
    </source>
</evidence>
<evidence type="ECO:0000256" key="7">
    <source>
        <dbReference type="ARBA" id="ARBA00023008"/>
    </source>
</evidence>
<dbReference type="InterPro" id="IPR049892">
    <property type="entry name" value="AA9"/>
</dbReference>
<keyword evidence="5" id="KW-0136">Cellulose degradation</keyword>
<dbReference type="Gene3D" id="2.70.50.70">
    <property type="match status" value="1"/>
</dbReference>
<dbReference type="GO" id="GO:0046872">
    <property type="term" value="F:metal ion binding"/>
    <property type="evidence" value="ECO:0007669"/>
    <property type="project" value="UniProtKB-KW"/>
</dbReference>
<evidence type="ECO:0000256" key="2">
    <source>
        <dbReference type="ARBA" id="ARBA00004613"/>
    </source>
</evidence>
<evidence type="ECO:0000256" key="10">
    <source>
        <dbReference type="ARBA" id="ARBA00023277"/>
    </source>
</evidence>
<dbReference type="PANTHER" id="PTHR33353">
    <property type="entry name" value="PUTATIVE (AFU_ORTHOLOGUE AFUA_1G12560)-RELATED"/>
    <property type="match status" value="1"/>
</dbReference>
<accession>A0A6A5R5V5</accession>
<evidence type="ECO:0000256" key="11">
    <source>
        <dbReference type="ARBA" id="ARBA00023326"/>
    </source>
</evidence>
<comment type="similarity">
    <text evidence="12">Belongs to the polysaccharide monooxygenase AA9 family.</text>
</comment>
<dbReference type="OrthoDB" id="4849160at2759"/>
<dbReference type="AlphaFoldDB" id="A0A6A5R5V5"/>
<evidence type="ECO:0000313" key="17">
    <source>
        <dbReference type="Proteomes" id="UP000800096"/>
    </source>
</evidence>
<evidence type="ECO:0000256" key="14">
    <source>
        <dbReference type="ARBA" id="ARBA00047174"/>
    </source>
</evidence>
<dbReference type="GO" id="GO:0005576">
    <property type="term" value="C:extracellular region"/>
    <property type="evidence" value="ECO:0007669"/>
    <property type="project" value="UniProtKB-SubCell"/>
</dbReference>
<feature type="non-terminal residue" evidence="16">
    <location>
        <position position="1"/>
    </location>
</feature>
<proteinExistence type="inferred from homology"/>
<gene>
    <name evidence="16" type="ORF">BDU57DRAFT_436457</name>
</gene>
<evidence type="ECO:0000313" key="16">
    <source>
        <dbReference type="EMBL" id="KAF1921297.1"/>
    </source>
</evidence>
<dbReference type="EC" id="1.14.99.56" evidence="14"/>
<keyword evidence="9" id="KW-1015">Disulfide bond</keyword>
<evidence type="ECO:0000256" key="3">
    <source>
        <dbReference type="ARBA" id="ARBA00022525"/>
    </source>
</evidence>
<organism evidence="16 17">
    <name type="scientific">Ampelomyces quisqualis</name>
    <name type="common">Powdery mildew agent</name>
    <dbReference type="NCBI Taxonomy" id="50730"/>
    <lineage>
        <taxon>Eukaryota</taxon>
        <taxon>Fungi</taxon>
        <taxon>Dikarya</taxon>
        <taxon>Ascomycota</taxon>
        <taxon>Pezizomycotina</taxon>
        <taxon>Dothideomycetes</taxon>
        <taxon>Pleosporomycetidae</taxon>
        <taxon>Pleosporales</taxon>
        <taxon>Pleosporineae</taxon>
        <taxon>Phaeosphaeriaceae</taxon>
        <taxon>Ampelomyces</taxon>
    </lineage>
</organism>
<name>A0A6A5R5V5_AMPQU</name>
<dbReference type="InterPro" id="IPR005103">
    <property type="entry name" value="AA9_LPMO"/>
</dbReference>
<dbReference type="Proteomes" id="UP000800096">
    <property type="component" value="Unassembled WGS sequence"/>
</dbReference>
<reference evidence="16" key="1">
    <citation type="journal article" date="2020" name="Stud. Mycol.">
        <title>101 Dothideomycetes genomes: a test case for predicting lifestyles and emergence of pathogens.</title>
        <authorList>
            <person name="Haridas S."/>
            <person name="Albert R."/>
            <person name="Binder M."/>
            <person name="Bloem J."/>
            <person name="Labutti K."/>
            <person name="Salamov A."/>
            <person name="Andreopoulos B."/>
            <person name="Baker S."/>
            <person name="Barry K."/>
            <person name="Bills G."/>
            <person name="Bluhm B."/>
            <person name="Cannon C."/>
            <person name="Castanera R."/>
            <person name="Culley D."/>
            <person name="Daum C."/>
            <person name="Ezra D."/>
            <person name="Gonzalez J."/>
            <person name="Henrissat B."/>
            <person name="Kuo A."/>
            <person name="Liang C."/>
            <person name="Lipzen A."/>
            <person name="Lutzoni F."/>
            <person name="Magnuson J."/>
            <person name="Mondo S."/>
            <person name="Nolan M."/>
            <person name="Ohm R."/>
            <person name="Pangilinan J."/>
            <person name="Park H.-J."/>
            <person name="Ramirez L."/>
            <person name="Alfaro M."/>
            <person name="Sun H."/>
            <person name="Tritt A."/>
            <person name="Yoshinaga Y."/>
            <person name="Zwiers L.-H."/>
            <person name="Turgeon B."/>
            <person name="Goodwin S."/>
            <person name="Spatafora J."/>
            <person name="Crous P."/>
            <person name="Grigoriev I."/>
        </authorList>
    </citation>
    <scope>NUCLEOTIDE SEQUENCE</scope>
    <source>
        <strain evidence="16">HMLAC05119</strain>
    </source>
</reference>
<keyword evidence="3" id="KW-0964">Secreted</keyword>
<evidence type="ECO:0000256" key="9">
    <source>
        <dbReference type="ARBA" id="ARBA00023157"/>
    </source>
</evidence>
<evidence type="ECO:0000256" key="1">
    <source>
        <dbReference type="ARBA" id="ARBA00001973"/>
    </source>
</evidence>
<sequence>NEWVVTRVMPARNAGVEYTIPACLKPGYFFVRHEMIALHSTYSEGSAQSYPGCHQLKLSGEGTKVPSDLVSFPRMYDGKDSGLVLSIDNQWLCKIPEPEALRYRR</sequence>
<comment type="cofactor">
    <cofactor evidence="1">
        <name>Cu(2+)</name>
        <dbReference type="ChEBI" id="CHEBI:29036"/>
    </cofactor>
</comment>